<gene>
    <name evidence="2" type="ORF">GWI33_004580</name>
</gene>
<evidence type="ECO:0000256" key="1">
    <source>
        <dbReference type="SAM" id="MobiDB-lite"/>
    </source>
</evidence>
<dbReference type="OrthoDB" id="10654185at2759"/>
<dbReference type="AlphaFoldDB" id="A0A834IIK5"/>
<sequence>MVHQAIAVLQVPLEDISVHLVTTEVLTVDLLAHFDLNAFQSDSHYKCINCCWPDIMSHCCSSGCHCSHGHHGYNPPPPTKSEKVATGAVVGSLVGGLVGTIVHQAYKQSKKEKNKVVAPQYNSTPSQQPAQTYQPPPQNTVPQFQHSAPPPSGPYRPAPSIYPSLPQQSYHSGPPPTQNYGYYQAPRLPPCNHGIYTNGCQHCEGWRW</sequence>
<keyword evidence="3" id="KW-1185">Reference proteome</keyword>
<feature type="compositionally biased region" description="Pro residues" evidence="1">
    <location>
        <begin position="148"/>
        <end position="157"/>
    </location>
</feature>
<dbReference type="Proteomes" id="UP000625711">
    <property type="component" value="Unassembled WGS sequence"/>
</dbReference>
<dbReference type="EMBL" id="JAACXV010000238">
    <property type="protein sequence ID" value="KAF7281499.1"/>
    <property type="molecule type" value="Genomic_DNA"/>
</dbReference>
<accession>A0A834IIK5</accession>
<comment type="caution">
    <text evidence="2">The sequence shown here is derived from an EMBL/GenBank/DDBJ whole genome shotgun (WGS) entry which is preliminary data.</text>
</comment>
<name>A0A834IIK5_RHYFE</name>
<protein>
    <submittedName>
        <fullName evidence="2">Uncharacterized protein</fullName>
    </submittedName>
</protein>
<proteinExistence type="predicted"/>
<feature type="compositionally biased region" description="Low complexity" evidence="1">
    <location>
        <begin position="123"/>
        <end position="133"/>
    </location>
</feature>
<reference evidence="2" key="1">
    <citation type="submission" date="2020-08" db="EMBL/GenBank/DDBJ databases">
        <title>Genome sequencing and assembly of the red palm weevil Rhynchophorus ferrugineus.</title>
        <authorList>
            <person name="Dias G.B."/>
            <person name="Bergman C.M."/>
            <person name="Manee M."/>
        </authorList>
    </citation>
    <scope>NUCLEOTIDE SEQUENCE</scope>
    <source>
        <strain evidence="2">AA-2017</strain>
        <tissue evidence="2">Whole larva</tissue>
    </source>
</reference>
<evidence type="ECO:0000313" key="3">
    <source>
        <dbReference type="Proteomes" id="UP000625711"/>
    </source>
</evidence>
<evidence type="ECO:0000313" key="2">
    <source>
        <dbReference type="EMBL" id="KAF7281499.1"/>
    </source>
</evidence>
<feature type="region of interest" description="Disordered" evidence="1">
    <location>
        <begin position="112"/>
        <end position="177"/>
    </location>
</feature>
<organism evidence="2 3">
    <name type="scientific">Rhynchophorus ferrugineus</name>
    <name type="common">Red palm weevil</name>
    <name type="synonym">Curculio ferrugineus</name>
    <dbReference type="NCBI Taxonomy" id="354439"/>
    <lineage>
        <taxon>Eukaryota</taxon>
        <taxon>Metazoa</taxon>
        <taxon>Ecdysozoa</taxon>
        <taxon>Arthropoda</taxon>
        <taxon>Hexapoda</taxon>
        <taxon>Insecta</taxon>
        <taxon>Pterygota</taxon>
        <taxon>Neoptera</taxon>
        <taxon>Endopterygota</taxon>
        <taxon>Coleoptera</taxon>
        <taxon>Polyphaga</taxon>
        <taxon>Cucujiformia</taxon>
        <taxon>Curculionidae</taxon>
        <taxon>Dryophthorinae</taxon>
        <taxon>Rhynchophorus</taxon>
    </lineage>
</organism>